<evidence type="ECO:0000256" key="5">
    <source>
        <dbReference type="ARBA" id="ARBA00023125"/>
    </source>
</evidence>
<dbReference type="InterPro" id="IPR001207">
    <property type="entry name" value="Transposase_mutator"/>
</dbReference>
<keyword evidence="3 7" id="KW-0863">Zinc-finger</keyword>
<feature type="domain" description="SWIM-type" evidence="9">
    <location>
        <begin position="513"/>
        <end position="545"/>
    </location>
</feature>
<dbReference type="Pfam" id="PF26130">
    <property type="entry name" value="PB1-like"/>
    <property type="match status" value="1"/>
</dbReference>
<dbReference type="PANTHER" id="PTHR31973:SF189">
    <property type="entry name" value="TRANSPOSASE, MUDR, PLANT, MULE TRANSPOSASE DOMAIN PROTEIN-RELATED"/>
    <property type="match status" value="1"/>
</dbReference>
<dbReference type="GO" id="GO:0008270">
    <property type="term" value="F:zinc ion binding"/>
    <property type="evidence" value="ECO:0007669"/>
    <property type="project" value="UniProtKB-KW"/>
</dbReference>
<dbReference type="Pfam" id="PF10551">
    <property type="entry name" value="MULE"/>
    <property type="match status" value="1"/>
</dbReference>
<evidence type="ECO:0000256" key="8">
    <source>
        <dbReference type="SAM" id="MobiDB-lite"/>
    </source>
</evidence>
<evidence type="ECO:0000256" key="2">
    <source>
        <dbReference type="ARBA" id="ARBA00022723"/>
    </source>
</evidence>
<evidence type="ECO:0000259" key="9">
    <source>
        <dbReference type="PROSITE" id="PS50966"/>
    </source>
</evidence>
<reference evidence="10 11" key="1">
    <citation type="submission" date="2024-11" db="EMBL/GenBank/DDBJ databases">
        <title>A near-complete genome assembly of Cinchona calisaya.</title>
        <authorList>
            <person name="Lian D.C."/>
            <person name="Zhao X.W."/>
            <person name="Wei L."/>
        </authorList>
    </citation>
    <scope>NUCLEOTIDE SEQUENCE [LARGE SCALE GENOMIC DNA]</scope>
    <source>
        <tissue evidence="10">Nenye</tissue>
    </source>
</reference>
<keyword evidence="11" id="KW-1185">Reference proteome</keyword>
<name>A0ABD2ZEY0_9GENT</name>
<evidence type="ECO:0000313" key="10">
    <source>
        <dbReference type="EMBL" id="KAL3516677.1"/>
    </source>
</evidence>
<protein>
    <recommendedName>
        <fullName evidence="9">SWIM-type domain-containing protein</fullName>
    </recommendedName>
</protein>
<dbReference type="InterPro" id="IPR006564">
    <property type="entry name" value="Znf_PMZ"/>
</dbReference>
<feature type="compositionally biased region" description="Basic residues" evidence="8">
    <location>
        <begin position="575"/>
        <end position="590"/>
    </location>
</feature>
<evidence type="ECO:0000256" key="6">
    <source>
        <dbReference type="ARBA" id="ARBA00023172"/>
    </source>
</evidence>
<dbReference type="SMART" id="SM00575">
    <property type="entry name" value="ZnF_PMZ"/>
    <property type="match status" value="1"/>
</dbReference>
<dbReference type="InterPro" id="IPR058594">
    <property type="entry name" value="PB1-like_dom_pln"/>
</dbReference>
<evidence type="ECO:0000256" key="4">
    <source>
        <dbReference type="ARBA" id="ARBA00022833"/>
    </source>
</evidence>
<dbReference type="PROSITE" id="PS01007">
    <property type="entry name" value="TRANSPOSASE_MUTATOR"/>
    <property type="match status" value="1"/>
</dbReference>
<dbReference type="PROSITE" id="PS50966">
    <property type="entry name" value="ZF_SWIM"/>
    <property type="match status" value="1"/>
</dbReference>
<dbReference type="EMBL" id="JBJUIK010000010">
    <property type="protein sequence ID" value="KAL3516677.1"/>
    <property type="molecule type" value="Genomic_DNA"/>
</dbReference>
<comment type="caution">
    <text evidence="10">The sequence shown here is derived from an EMBL/GenBank/DDBJ whole genome shotgun (WGS) entry which is preliminary data.</text>
</comment>
<keyword evidence="1" id="KW-0815">Transposition</keyword>
<organism evidence="10 11">
    <name type="scientific">Cinchona calisaya</name>
    <dbReference type="NCBI Taxonomy" id="153742"/>
    <lineage>
        <taxon>Eukaryota</taxon>
        <taxon>Viridiplantae</taxon>
        <taxon>Streptophyta</taxon>
        <taxon>Embryophyta</taxon>
        <taxon>Tracheophyta</taxon>
        <taxon>Spermatophyta</taxon>
        <taxon>Magnoliopsida</taxon>
        <taxon>eudicotyledons</taxon>
        <taxon>Gunneridae</taxon>
        <taxon>Pentapetalae</taxon>
        <taxon>asterids</taxon>
        <taxon>lamiids</taxon>
        <taxon>Gentianales</taxon>
        <taxon>Rubiaceae</taxon>
        <taxon>Cinchonoideae</taxon>
        <taxon>Cinchoneae</taxon>
        <taxon>Cinchona</taxon>
    </lineage>
</organism>
<feature type="region of interest" description="Disordered" evidence="8">
    <location>
        <begin position="175"/>
        <end position="220"/>
    </location>
</feature>
<dbReference type="GO" id="GO:0003677">
    <property type="term" value="F:DNA binding"/>
    <property type="evidence" value="ECO:0007669"/>
    <property type="project" value="UniProtKB-KW"/>
</dbReference>
<keyword evidence="5" id="KW-0238">DNA-binding</keyword>
<proteinExistence type="predicted"/>
<dbReference type="InterPro" id="IPR018289">
    <property type="entry name" value="MULE_transposase_dom"/>
</dbReference>
<feature type="region of interest" description="Disordered" evidence="8">
    <location>
        <begin position="567"/>
        <end position="590"/>
    </location>
</feature>
<keyword evidence="4" id="KW-0862">Zinc</keyword>
<dbReference type="InterPro" id="IPR007527">
    <property type="entry name" value="Znf_SWIM"/>
</dbReference>
<evidence type="ECO:0000256" key="7">
    <source>
        <dbReference type="PROSITE-ProRule" id="PRU00325"/>
    </source>
</evidence>
<evidence type="ECO:0000256" key="3">
    <source>
        <dbReference type="ARBA" id="ARBA00022771"/>
    </source>
</evidence>
<keyword evidence="2" id="KW-0479">Metal-binding</keyword>
<dbReference type="Proteomes" id="UP001630127">
    <property type="component" value="Unassembled WGS sequence"/>
</dbReference>
<dbReference type="Pfam" id="PF04434">
    <property type="entry name" value="SWIM"/>
    <property type="match status" value="1"/>
</dbReference>
<dbReference type="GO" id="GO:0032196">
    <property type="term" value="P:transposition"/>
    <property type="evidence" value="ECO:0007669"/>
    <property type="project" value="UniProtKB-KW"/>
</dbReference>
<keyword evidence="6" id="KW-0233">DNA recombination</keyword>
<sequence length="621" mass="72450">MDWIIRKRELEVDPYKLYGQLRGKQFKTYVGGEVDHIDDCNAERMSVHEINIMVQELGHKEAIFYYYLEPKTSLDKGLRNLQGYSDVLGMCKWVCKYKLIDVYCDHRPLSEIFEETVEDFNEANQDSDTTSDDEHLSDDDEYCVDEVQDSDTTSDDEHLSDDDEYCVDEVQHVNVTIPEDEQTGKENRKKRKQGNNNRSARFAAQPDPSNAGGKSDVEDLLGDNMVDDELHSTYGSSEEDVEHNLVRYVDFRTHRDMRQPKFEQGLDGCHIKGPYTGQLLTAIAVDPNNGWWLVAWALVERKAIEQWRWFLELLRDDLEVQNQSHYTFISDQQKGLDRALSEVLPNSEHRYCVQHMYRNFKRKHPGKALKNLLWAIARRSSIELFNKAMDKMRDFDRDAFEWVKKAPHPSHWCKSFFLEHTKCDILVNNLSESFNSHILDARDKPVISMLESIREIMMERTQKRRDGMCRLPGHTRPLIRKIIEDRIEESSLWRTIWNGGDEHQVKGPRDAQFAIKIKKKQCTCRLWHKSGLPCVHAIVALKVTDRDPHKETNDYYSRELFLDPSIPAVQPGRPTKARRRDVTKGKSHGKKLAKNVVMHFSKCGETGHNAATCKKKHEKYY</sequence>
<evidence type="ECO:0000256" key="1">
    <source>
        <dbReference type="ARBA" id="ARBA00022578"/>
    </source>
</evidence>
<gene>
    <name evidence="10" type="ORF">ACH5RR_023579</name>
</gene>
<evidence type="ECO:0000313" key="11">
    <source>
        <dbReference type="Proteomes" id="UP001630127"/>
    </source>
</evidence>
<dbReference type="PANTHER" id="PTHR31973">
    <property type="entry name" value="POLYPROTEIN, PUTATIVE-RELATED"/>
    <property type="match status" value="1"/>
</dbReference>
<accession>A0ABD2ZEY0</accession>
<dbReference type="AlphaFoldDB" id="A0ABD2ZEY0"/>
<dbReference type="GO" id="GO:0006310">
    <property type="term" value="P:DNA recombination"/>
    <property type="evidence" value="ECO:0007669"/>
    <property type="project" value="UniProtKB-KW"/>
</dbReference>